<protein>
    <submittedName>
        <fullName evidence="6">AraC family transcriptional regulator</fullName>
    </submittedName>
</protein>
<dbReference type="InterPro" id="IPR037923">
    <property type="entry name" value="HTH-like"/>
</dbReference>
<evidence type="ECO:0000256" key="3">
    <source>
        <dbReference type="ARBA" id="ARBA00023159"/>
    </source>
</evidence>
<dbReference type="PROSITE" id="PS01124">
    <property type="entry name" value="HTH_ARAC_FAMILY_2"/>
    <property type="match status" value="1"/>
</dbReference>
<dbReference type="InterPro" id="IPR018060">
    <property type="entry name" value="HTH_AraC"/>
</dbReference>
<keyword evidence="2" id="KW-0238">DNA-binding</keyword>
<dbReference type="InterPro" id="IPR020449">
    <property type="entry name" value="Tscrpt_reg_AraC-type_HTH"/>
</dbReference>
<dbReference type="Gene3D" id="2.60.120.280">
    <property type="entry name" value="Regulatory protein AraC"/>
    <property type="match status" value="1"/>
</dbReference>
<evidence type="ECO:0000256" key="1">
    <source>
        <dbReference type="ARBA" id="ARBA00023015"/>
    </source>
</evidence>
<dbReference type="PRINTS" id="PR00032">
    <property type="entry name" value="HTHARAC"/>
</dbReference>
<dbReference type="RefSeq" id="WP_290265550.1">
    <property type="nucleotide sequence ID" value="NZ_JAUFQG010000006.1"/>
</dbReference>
<dbReference type="PANTHER" id="PTHR43280">
    <property type="entry name" value="ARAC-FAMILY TRANSCRIPTIONAL REGULATOR"/>
    <property type="match status" value="1"/>
</dbReference>
<reference evidence="7" key="1">
    <citation type="journal article" date="2019" name="Int. J. Syst. Evol. Microbiol.">
        <title>The Global Catalogue of Microorganisms (GCM) 10K type strain sequencing project: providing services to taxonomists for standard genome sequencing and annotation.</title>
        <authorList>
            <consortium name="The Broad Institute Genomics Platform"/>
            <consortium name="The Broad Institute Genome Sequencing Center for Infectious Disease"/>
            <person name="Wu L."/>
            <person name="Ma J."/>
        </authorList>
    </citation>
    <scope>NUCLEOTIDE SEQUENCE [LARGE SCALE GENOMIC DNA]</scope>
    <source>
        <strain evidence="7">CECT 8570</strain>
    </source>
</reference>
<dbReference type="Pfam" id="PF02311">
    <property type="entry name" value="AraC_binding"/>
    <property type="match status" value="1"/>
</dbReference>
<evidence type="ECO:0000259" key="5">
    <source>
        <dbReference type="PROSITE" id="PS01124"/>
    </source>
</evidence>
<keyword evidence="4" id="KW-0804">Transcription</keyword>
<dbReference type="InterPro" id="IPR003313">
    <property type="entry name" value="AraC-bd"/>
</dbReference>
<evidence type="ECO:0000256" key="2">
    <source>
        <dbReference type="ARBA" id="ARBA00023125"/>
    </source>
</evidence>
<dbReference type="EMBL" id="JBHSCX010000005">
    <property type="protein sequence ID" value="MFC4362229.1"/>
    <property type="molecule type" value="Genomic_DNA"/>
</dbReference>
<dbReference type="Proteomes" id="UP001595840">
    <property type="component" value="Unassembled WGS sequence"/>
</dbReference>
<dbReference type="Gene3D" id="1.10.10.60">
    <property type="entry name" value="Homeodomain-like"/>
    <property type="match status" value="2"/>
</dbReference>
<dbReference type="SMART" id="SM00342">
    <property type="entry name" value="HTH_ARAC"/>
    <property type="match status" value="1"/>
</dbReference>
<dbReference type="SUPFAM" id="SSF51215">
    <property type="entry name" value="Regulatory protein AraC"/>
    <property type="match status" value="1"/>
</dbReference>
<dbReference type="SUPFAM" id="SSF46689">
    <property type="entry name" value="Homeodomain-like"/>
    <property type="match status" value="2"/>
</dbReference>
<feature type="domain" description="HTH araC/xylS-type" evidence="5">
    <location>
        <begin position="190"/>
        <end position="288"/>
    </location>
</feature>
<dbReference type="Pfam" id="PF12833">
    <property type="entry name" value="HTH_18"/>
    <property type="match status" value="1"/>
</dbReference>
<accession>A0ABV8V5B3</accession>
<comment type="caution">
    <text evidence="6">The sequence shown here is derived from an EMBL/GenBank/DDBJ whole genome shotgun (WGS) entry which is preliminary data.</text>
</comment>
<gene>
    <name evidence="6" type="ORF">ACFOX3_07945</name>
</gene>
<name>A0ABV8V5B3_9GAMM</name>
<evidence type="ECO:0000313" key="7">
    <source>
        <dbReference type="Proteomes" id="UP001595840"/>
    </source>
</evidence>
<sequence length="290" mass="32861">MSIPSRWPLPPDGIRFITPRVLIRRLQAQPLAQSLYVTAMGYYPRASGHAMKRRGHPDHILIYCTAGSGSLTLANETLAVNSGDILYLPRGSHHQYQASADTPWTIYWLHFDGLLADDFCAHIGSPERPINIGVQPRVIRVFDGIAELRHSSHNLAEFIQGGHQVQALLSYVALLVQQRQPYAGNNFDTENIRALMQEHIHGKLDLDTLAHEAKLSKFHFSKKFKKATGESPINYFISMKMQRACYLLDSTPRSIKHIASELGYPDTYYFSRLFKKNIGMAPETYRKAKL</sequence>
<evidence type="ECO:0000313" key="6">
    <source>
        <dbReference type="EMBL" id="MFC4362229.1"/>
    </source>
</evidence>
<dbReference type="InterPro" id="IPR009057">
    <property type="entry name" value="Homeodomain-like_sf"/>
</dbReference>
<dbReference type="CDD" id="cd06986">
    <property type="entry name" value="cupin_MmsR-like_N"/>
    <property type="match status" value="1"/>
</dbReference>
<proteinExistence type="predicted"/>
<organism evidence="6 7">
    <name type="scientific">Simiduia curdlanivorans</name>
    <dbReference type="NCBI Taxonomy" id="1492769"/>
    <lineage>
        <taxon>Bacteria</taxon>
        <taxon>Pseudomonadati</taxon>
        <taxon>Pseudomonadota</taxon>
        <taxon>Gammaproteobacteria</taxon>
        <taxon>Cellvibrionales</taxon>
        <taxon>Cellvibrionaceae</taxon>
        <taxon>Simiduia</taxon>
    </lineage>
</organism>
<keyword evidence="7" id="KW-1185">Reference proteome</keyword>
<keyword evidence="3" id="KW-0010">Activator</keyword>
<dbReference type="PANTHER" id="PTHR43280:SF30">
    <property type="entry name" value="MMSAB OPERON REGULATORY PROTEIN"/>
    <property type="match status" value="1"/>
</dbReference>
<evidence type="ECO:0000256" key="4">
    <source>
        <dbReference type="ARBA" id="ARBA00023163"/>
    </source>
</evidence>
<keyword evidence="1" id="KW-0805">Transcription regulation</keyword>